<dbReference type="Proteomes" id="UP000321798">
    <property type="component" value="Unassembled WGS sequence"/>
</dbReference>
<dbReference type="EMBL" id="BKAL01000013">
    <property type="protein sequence ID" value="GEP70443.1"/>
    <property type="molecule type" value="Genomic_DNA"/>
</dbReference>
<keyword evidence="2" id="KW-0812">Transmembrane</keyword>
<dbReference type="OrthoDB" id="3760580at2"/>
<gene>
    <name evidence="3" type="ORF">CSO01_31580</name>
</gene>
<keyword evidence="2" id="KW-0472">Membrane</keyword>
<feature type="region of interest" description="Disordered" evidence="1">
    <location>
        <begin position="1"/>
        <end position="37"/>
    </location>
</feature>
<keyword evidence="4" id="KW-1185">Reference proteome</keyword>
<feature type="transmembrane region" description="Helical" evidence="2">
    <location>
        <begin position="64"/>
        <end position="83"/>
    </location>
</feature>
<evidence type="ECO:0000313" key="3">
    <source>
        <dbReference type="EMBL" id="GEP70443.1"/>
    </source>
</evidence>
<proteinExistence type="predicted"/>
<organism evidence="3 4">
    <name type="scientific">Cellulomonas soli</name>
    <dbReference type="NCBI Taxonomy" id="931535"/>
    <lineage>
        <taxon>Bacteria</taxon>
        <taxon>Bacillati</taxon>
        <taxon>Actinomycetota</taxon>
        <taxon>Actinomycetes</taxon>
        <taxon>Micrococcales</taxon>
        <taxon>Cellulomonadaceae</taxon>
        <taxon>Cellulomonas</taxon>
    </lineage>
</organism>
<sequence length="520" mass="54809">MDDQESPFGERPVTADEAPPPHRIGLPERTGGPRRHPTAHAGRWVLVAVGALVLLVGWRSGMSWVYLGGLAFVAVALPQGPRLHPRVAVGMLPPLALLLGIVGPWAAVQLAYGYAGTDADDDLTGATSLPSDDDLLRVSLGSRVRALTREAETAWWAPSDIGRVVRIWPVAGDRLVIDAENGWFGLGPAGTIDWRLPDDPGAWVVASSGHTVVMRECADAASGPQQCTWTGIDTLDGRTTWTVDATAGDAVLPDDARADTTVEPALPAAFATSVAAGSGSQIRDAATGDVVLEVAAGVRPWLLGDALLVLTPGSGTCPLELFRAGESLWRTEVDCAMDDTIDDAMRLGGWREGDVFWTDATADGPTLVVDLRDGTTAVGPDDYVVSGTHPSGDGDGLTVLGAGVRVDVDTEALTVRDPATGTEIWHARVRASDVRSVHAFGEVVVVETYNHPLLLHEWFAPRDARTTTVVMYEAGTGRRLRTVRSEASSLMAPTPVGDDGVLVLDPHGSGDVRLVLAPTS</sequence>
<dbReference type="RefSeq" id="WP_146954219.1">
    <property type="nucleotide sequence ID" value="NZ_BAABBJ010000001.1"/>
</dbReference>
<dbReference type="AlphaFoldDB" id="A0A512PGY5"/>
<keyword evidence="2" id="KW-1133">Transmembrane helix</keyword>
<protein>
    <submittedName>
        <fullName evidence="3">Uncharacterized protein</fullName>
    </submittedName>
</protein>
<accession>A0A512PGY5</accession>
<evidence type="ECO:0000313" key="4">
    <source>
        <dbReference type="Proteomes" id="UP000321798"/>
    </source>
</evidence>
<reference evidence="3 4" key="1">
    <citation type="submission" date="2019-07" db="EMBL/GenBank/DDBJ databases">
        <title>Whole genome shotgun sequence of Cellulomonas soli NBRC 109434.</title>
        <authorList>
            <person name="Hosoyama A."/>
            <person name="Uohara A."/>
            <person name="Ohji S."/>
            <person name="Ichikawa N."/>
        </authorList>
    </citation>
    <scope>NUCLEOTIDE SEQUENCE [LARGE SCALE GENOMIC DNA]</scope>
    <source>
        <strain evidence="3 4">NBRC 109434</strain>
    </source>
</reference>
<feature type="transmembrane region" description="Helical" evidence="2">
    <location>
        <begin position="95"/>
        <end position="115"/>
    </location>
</feature>
<evidence type="ECO:0000256" key="1">
    <source>
        <dbReference type="SAM" id="MobiDB-lite"/>
    </source>
</evidence>
<evidence type="ECO:0000256" key="2">
    <source>
        <dbReference type="SAM" id="Phobius"/>
    </source>
</evidence>
<name>A0A512PGY5_9CELL</name>
<comment type="caution">
    <text evidence="3">The sequence shown here is derived from an EMBL/GenBank/DDBJ whole genome shotgun (WGS) entry which is preliminary data.</text>
</comment>